<name>A0ABQ9K6I9_9CUCU</name>
<dbReference type="EMBL" id="JAPWTJ010000010">
    <property type="protein sequence ID" value="KAJ8985631.1"/>
    <property type="molecule type" value="Genomic_DNA"/>
</dbReference>
<sequence>MLSADGTDSTILQRNNTCTTYISVKRKNCNRVTTSNHQLPVRSVSLMRNQNGSRRTRYTNVMDEQI</sequence>
<comment type="caution">
    <text evidence="1">The sequence shown here is derived from an EMBL/GenBank/DDBJ whole genome shotgun (WGS) entry which is preliminary data.</text>
</comment>
<evidence type="ECO:0000313" key="1">
    <source>
        <dbReference type="EMBL" id="KAJ8985631.1"/>
    </source>
</evidence>
<keyword evidence="2" id="KW-1185">Reference proteome</keyword>
<protein>
    <submittedName>
        <fullName evidence="1">Uncharacterized protein</fullName>
    </submittedName>
</protein>
<accession>A0ABQ9K6I9</accession>
<evidence type="ECO:0000313" key="2">
    <source>
        <dbReference type="Proteomes" id="UP001162164"/>
    </source>
</evidence>
<gene>
    <name evidence="1" type="ORF">NQ317_015127</name>
</gene>
<reference evidence="1" key="1">
    <citation type="journal article" date="2023" name="Insect Mol. Biol.">
        <title>Genome sequencing provides insights into the evolution of gene families encoding plant cell wall-degrading enzymes in longhorned beetles.</title>
        <authorList>
            <person name="Shin N.R."/>
            <person name="Okamura Y."/>
            <person name="Kirsch R."/>
            <person name="Pauchet Y."/>
        </authorList>
    </citation>
    <scope>NUCLEOTIDE SEQUENCE</scope>
    <source>
        <strain evidence="1">MMC_N1</strain>
    </source>
</reference>
<organism evidence="1 2">
    <name type="scientific">Molorchus minor</name>
    <dbReference type="NCBI Taxonomy" id="1323400"/>
    <lineage>
        <taxon>Eukaryota</taxon>
        <taxon>Metazoa</taxon>
        <taxon>Ecdysozoa</taxon>
        <taxon>Arthropoda</taxon>
        <taxon>Hexapoda</taxon>
        <taxon>Insecta</taxon>
        <taxon>Pterygota</taxon>
        <taxon>Neoptera</taxon>
        <taxon>Endopterygota</taxon>
        <taxon>Coleoptera</taxon>
        <taxon>Polyphaga</taxon>
        <taxon>Cucujiformia</taxon>
        <taxon>Chrysomeloidea</taxon>
        <taxon>Cerambycidae</taxon>
        <taxon>Lamiinae</taxon>
        <taxon>Monochamini</taxon>
        <taxon>Molorchus</taxon>
    </lineage>
</organism>
<dbReference type="Proteomes" id="UP001162164">
    <property type="component" value="Unassembled WGS sequence"/>
</dbReference>
<proteinExistence type="predicted"/>